<reference evidence="1" key="1">
    <citation type="journal article" date="2013" name="BMC Genomics">
        <title>Comparative genomics of Lupinus angustifolius gene-rich regions: BAC library exploration, genetic mapping and cytogenetics.</title>
        <authorList>
            <person name="Ksiazkiewicz M."/>
            <person name="Wyrwa K."/>
            <person name="Szczepaniak A."/>
            <person name="Rychel S."/>
            <person name="Majcherkiewicz K."/>
            <person name="Przysiecka L."/>
            <person name="Karlowski W."/>
            <person name="Wolko B."/>
            <person name="Naganowska B."/>
        </authorList>
    </citation>
    <scope>NUCLEOTIDE SEQUENCE</scope>
</reference>
<name>L0P2F2_LUPAN</name>
<evidence type="ECO:0000313" key="1">
    <source>
        <dbReference type="EMBL" id="CCH47203.1"/>
    </source>
</evidence>
<sequence length="265" mass="30003">MYECYIYFIHPYTNILPINYSEITESTCPITNRFERTKLFLARIYDPSVPKELSISGWCQIKHFLGIPLIDPDCKKGCQRSSSLHSQPKTSLKGMLFVGHDLTSSRNRGITSLPLRTITKLPWTTTWPNLLRSDDLAAWYHVILFGYCPSLDITVGNLALNRHKNKGNCISLSIWAPNSSLEPQSLPSIKYISHPNYGYCLSNQSIKNNQSCCLSLALRNFRSSDEFIKIDSIYCLALAQARNYHASEVLSPGRPKLPRTGKTPV</sequence>
<protein>
    <submittedName>
        <fullName evidence="1">Uncharacterized protein</fullName>
    </submittedName>
</protein>
<organism evidence="1">
    <name type="scientific">Lupinus angustifolius</name>
    <name type="common">Narrow-leaved blue lupine</name>
    <dbReference type="NCBI Taxonomy" id="3871"/>
    <lineage>
        <taxon>Eukaryota</taxon>
        <taxon>Viridiplantae</taxon>
        <taxon>Streptophyta</taxon>
        <taxon>Embryophyta</taxon>
        <taxon>Tracheophyta</taxon>
        <taxon>Spermatophyta</taxon>
        <taxon>Magnoliopsida</taxon>
        <taxon>eudicotyledons</taxon>
        <taxon>Gunneridae</taxon>
        <taxon>Pentapetalae</taxon>
        <taxon>rosids</taxon>
        <taxon>fabids</taxon>
        <taxon>Fabales</taxon>
        <taxon>Fabaceae</taxon>
        <taxon>Papilionoideae</taxon>
        <taxon>50 kb inversion clade</taxon>
        <taxon>genistoids sensu lato</taxon>
        <taxon>core genistoids</taxon>
        <taxon>Genisteae</taxon>
        <taxon>Lupinus</taxon>
    </lineage>
</organism>
<accession>L0P2F2</accession>
<proteinExistence type="predicted"/>
<dbReference type="EMBL" id="HE804810">
    <property type="protein sequence ID" value="CCH47203.1"/>
    <property type="molecule type" value="Genomic_DNA"/>
</dbReference>
<dbReference type="AlphaFoldDB" id="L0P2F2"/>